<dbReference type="Pfam" id="PF24124">
    <property type="entry name" value="YphA"/>
    <property type="match status" value="1"/>
</dbReference>
<dbReference type="AlphaFoldDB" id="A0A7V9Z6M7"/>
<keyword evidence="1" id="KW-0812">Transmembrane</keyword>
<organism evidence="2 3">
    <name type="scientific">Thermaerobacillus caldiproteolyticus</name>
    <dbReference type="NCBI Taxonomy" id="247480"/>
    <lineage>
        <taxon>Bacteria</taxon>
        <taxon>Bacillati</taxon>
        <taxon>Bacillota</taxon>
        <taxon>Bacilli</taxon>
        <taxon>Bacillales</taxon>
        <taxon>Anoxybacillaceae</taxon>
        <taxon>Thermaerobacillus</taxon>
    </lineage>
</organism>
<reference evidence="2 3" key="1">
    <citation type="submission" date="2020-07" db="EMBL/GenBank/DDBJ databases">
        <title>Genomic Encyclopedia of Type Strains, Phase IV (KMG-IV): sequencing the most valuable type-strain genomes for metagenomic binning, comparative biology and taxonomic classification.</title>
        <authorList>
            <person name="Goeker M."/>
        </authorList>
    </citation>
    <scope>NUCLEOTIDE SEQUENCE [LARGE SCALE GENOMIC DNA]</scope>
    <source>
        <strain evidence="2 3">DSM 15730</strain>
    </source>
</reference>
<gene>
    <name evidence="2" type="ORF">HNR31_001788</name>
</gene>
<keyword evidence="3" id="KW-1185">Reference proteome</keyword>
<keyword evidence="1" id="KW-0472">Membrane</keyword>
<accession>A0A7V9Z6M7</accession>
<dbReference type="Proteomes" id="UP000523087">
    <property type="component" value="Unassembled WGS sequence"/>
</dbReference>
<comment type="caution">
    <text evidence="2">The sequence shown here is derived from an EMBL/GenBank/DDBJ whole genome shotgun (WGS) entry which is preliminary data.</text>
</comment>
<evidence type="ECO:0000256" key="1">
    <source>
        <dbReference type="SAM" id="Phobius"/>
    </source>
</evidence>
<feature type="transmembrane region" description="Helical" evidence="1">
    <location>
        <begin position="6"/>
        <end position="22"/>
    </location>
</feature>
<keyword evidence="1" id="KW-1133">Transmembrane helix</keyword>
<feature type="transmembrane region" description="Helical" evidence="1">
    <location>
        <begin position="156"/>
        <end position="180"/>
    </location>
</feature>
<name>A0A7V9Z6M7_9BACL</name>
<dbReference type="PIRSF" id="PIRSF036710">
    <property type="entry name" value="YphA_Bacsu"/>
    <property type="match status" value="1"/>
</dbReference>
<protein>
    <submittedName>
        <fullName evidence="2">Uncharacterized protein</fullName>
    </submittedName>
</protein>
<proteinExistence type="predicted"/>
<feature type="transmembrane region" description="Helical" evidence="1">
    <location>
        <begin position="43"/>
        <end position="66"/>
    </location>
</feature>
<evidence type="ECO:0000313" key="3">
    <source>
        <dbReference type="Proteomes" id="UP000523087"/>
    </source>
</evidence>
<feature type="transmembrane region" description="Helical" evidence="1">
    <location>
        <begin position="72"/>
        <end position="90"/>
    </location>
</feature>
<evidence type="ECO:0000313" key="2">
    <source>
        <dbReference type="EMBL" id="MBA2875015.1"/>
    </source>
</evidence>
<feature type="transmembrane region" description="Helical" evidence="1">
    <location>
        <begin position="102"/>
        <end position="123"/>
    </location>
</feature>
<feature type="transmembrane region" description="Helical" evidence="1">
    <location>
        <begin position="129"/>
        <end position="149"/>
    </location>
</feature>
<dbReference type="RefSeq" id="WP_181555885.1">
    <property type="nucleotide sequence ID" value="NZ_JACDUT010000005.1"/>
</dbReference>
<dbReference type="InterPro" id="IPR014617">
    <property type="entry name" value="YphA_Bacsu"/>
</dbReference>
<sequence length="199" mass="23130">MKGIYFYIFFWMIWIIATFFMKKTERRTKLAAATLMTMALSRFGMNIGSFRVTLSFLFLLVSAYYLLAARQAVWNLAYMFLATITITFAYTSFRLLALCDPIWIWTNPTWMMAIILLIISFMFYRDMVARFLCLIIGSCQGDVLYAFVLKSFSFPYIIGSFSFFDTISVCCFCLLGWTLLEQLPLHVDLKKPAKGTKQT</sequence>
<dbReference type="EMBL" id="JACDUT010000005">
    <property type="protein sequence ID" value="MBA2875015.1"/>
    <property type="molecule type" value="Genomic_DNA"/>
</dbReference>